<feature type="transmembrane region" description="Helical" evidence="1">
    <location>
        <begin position="45"/>
        <end position="64"/>
    </location>
</feature>
<dbReference type="SUPFAM" id="SSF81442">
    <property type="entry name" value="Cytochrome c oxidase subunit I-like"/>
    <property type="match status" value="1"/>
</dbReference>
<dbReference type="Proteomes" id="UP001501496">
    <property type="component" value="Unassembled WGS sequence"/>
</dbReference>
<name>A0ABP8BZK3_9FLAO</name>
<comment type="caution">
    <text evidence="2">The sequence shown here is derived from an EMBL/GenBank/DDBJ whole genome shotgun (WGS) entry which is preliminary data.</text>
</comment>
<keyword evidence="1" id="KW-0472">Membrane</keyword>
<feature type="transmembrane region" description="Helical" evidence="1">
    <location>
        <begin position="7"/>
        <end position="25"/>
    </location>
</feature>
<reference evidence="3" key="1">
    <citation type="journal article" date="2019" name="Int. J. Syst. Evol. Microbiol.">
        <title>The Global Catalogue of Microorganisms (GCM) 10K type strain sequencing project: providing services to taxonomists for standard genome sequencing and annotation.</title>
        <authorList>
            <consortium name="The Broad Institute Genomics Platform"/>
            <consortium name="The Broad Institute Genome Sequencing Center for Infectious Disease"/>
            <person name="Wu L."/>
            <person name="Ma J."/>
        </authorList>
    </citation>
    <scope>NUCLEOTIDE SEQUENCE [LARGE SCALE GENOMIC DNA]</scope>
    <source>
        <strain evidence="3">JCM 17630</strain>
    </source>
</reference>
<accession>A0ABP8BZK3</accession>
<gene>
    <name evidence="2" type="ORF">GCM10022291_02540</name>
</gene>
<keyword evidence="1" id="KW-1133">Transmembrane helix</keyword>
<dbReference type="InterPro" id="IPR036927">
    <property type="entry name" value="Cyt_c_oxase-like_su1_sf"/>
</dbReference>
<evidence type="ECO:0000256" key="1">
    <source>
        <dbReference type="SAM" id="Phobius"/>
    </source>
</evidence>
<keyword evidence="3" id="KW-1185">Reference proteome</keyword>
<evidence type="ECO:0000313" key="3">
    <source>
        <dbReference type="Proteomes" id="UP001501496"/>
    </source>
</evidence>
<sequence length="145" mass="16967">MKLNKPYPFFWATALILFSISFLYKNSNQTIDVNIYDTYIIVAKYHQIIFVSIILFSIGLLYFLHDKLKVYLTKKLSLIHTLITIVGFTICLFPPFNSQKKDEFPLLDTSTNYIQPTIIIVLILIQFVFILNSAISIYKYLLKKL</sequence>
<proteinExistence type="predicted"/>
<feature type="transmembrane region" description="Helical" evidence="1">
    <location>
        <begin position="116"/>
        <end position="141"/>
    </location>
</feature>
<feature type="transmembrane region" description="Helical" evidence="1">
    <location>
        <begin position="76"/>
        <end position="96"/>
    </location>
</feature>
<evidence type="ECO:0000313" key="2">
    <source>
        <dbReference type="EMBL" id="GAA4231012.1"/>
    </source>
</evidence>
<dbReference type="EMBL" id="BAABCA010000001">
    <property type="protein sequence ID" value="GAA4231012.1"/>
    <property type="molecule type" value="Genomic_DNA"/>
</dbReference>
<keyword evidence="1" id="KW-0812">Transmembrane</keyword>
<protein>
    <submittedName>
        <fullName evidence="2">Uncharacterized protein</fullName>
    </submittedName>
</protein>
<organism evidence="2 3">
    <name type="scientific">Postechiella marina</name>
    <dbReference type="NCBI Taxonomy" id="943941"/>
    <lineage>
        <taxon>Bacteria</taxon>
        <taxon>Pseudomonadati</taxon>
        <taxon>Bacteroidota</taxon>
        <taxon>Flavobacteriia</taxon>
        <taxon>Flavobacteriales</taxon>
        <taxon>Flavobacteriaceae</taxon>
        <taxon>Postechiella</taxon>
    </lineage>
</organism>
<dbReference type="Gene3D" id="1.20.210.10">
    <property type="entry name" value="Cytochrome c oxidase-like, subunit I domain"/>
    <property type="match status" value="1"/>
</dbReference>